<dbReference type="PANTHER" id="PTHR46033">
    <property type="entry name" value="PROTEIN MAIN-LIKE 2"/>
    <property type="match status" value="1"/>
</dbReference>
<evidence type="ECO:0000259" key="1">
    <source>
        <dbReference type="Pfam" id="PF10536"/>
    </source>
</evidence>
<dbReference type="Pfam" id="PF10536">
    <property type="entry name" value="PMD"/>
    <property type="match status" value="1"/>
</dbReference>
<name>A0A392NH83_9FABA</name>
<accession>A0A392NH83</accession>
<keyword evidence="3" id="KW-1185">Reference proteome</keyword>
<dbReference type="InterPro" id="IPR044824">
    <property type="entry name" value="MAIN-like"/>
</dbReference>
<proteinExistence type="predicted"/>
<feature type="domain" description="Aminotransferase-like plant mobile" evidence="1">
    <location>
        <begin position="135"/>
        <end position="242"/>
    </location>
</feature>
<evidence type="ECO:0000313" key="3">
    <source>
        <dbReference type="Proteomes" id="UP000265520"/>
    </source>
</evidence>
<dbReference type="InterPro" id="IPR019557">
    <property type="entry name" value="AminoTfrase-like_pln_mobile"/>
</dbReference>
<feature type="non-terminal residue" evidence="2">
    <location>
        <position position="243"/>
    </location>
</feature>
<dbReference type="Proteomes" id="UP000265520">
    <property type="component" value="Unassembled WGS sequence"/>
</dbReference>
<comment type="caution">
    <text evidence="2">The sequence shown here is derived from an EMBL/GenBank/DDBJ whole genome shotgun (WGS) entry which is preliminary data.</text>
</comment>
<organism evidence="2 3">
    <name type="scientific">Trifolium medium</name>
    <dbReference type="NCBI Taxonomy" id="97028"/>
    <lineage>
        <taxon>Eukaryota</taxon>
        <taxon>Viridiplantae</taxon>
        <taxon>Streptophyta</taxon>
        <taxon>Embryophyta</taxon>
        <taxon>Tracheophyta</taxon>
        <taxon>Spermatophyta</taxon>
        <taxon>Magnoliopsida</taxon>
        <taxon>eudicotyledons</taxon>
        <taxon>Gunneridae</taxon>
        <taxon>Pentapetalae</taxon>
        <taxon>rosids</taxon>
        <taxon>fabids</taxon>
        <taxon>Fabales</taxon>
        <taxon>Fabaceae</taxon>
        <taxon>Papilionoideae</taxon>
        <taxon>50 kb inversion clade</taxon>
        <taxon>NPAAA clade</taxon>
        <taxon>Hologalegina</taxon>
        <taxon>IRL clade</taxon>
        <taxon>Trifolieae</taxon>
        <taxon>Trifolium</taxon>
    </lineage>
</organism>
<dbReference type="EMBL" id="LXQA010039726">
    <property type="protein sequence ID" value="MCH99226.1"/>
    <property type="molecule type" value="Genomic_DNA"/>
</dbReference>
<sequence>MAFGSNIKKSLPLAGKWTDITLRNYGPNQVPEPTLKHDTKEIWEKQVIFPYSLNNTVYAYGGPKPDDNNRNLDVMSIFPVYKPCEPRVFMDEPYNFSYLKSPNKVFRSAPSLNDQYLAWLDRVQRDWAGLWQSYGIYELIQLSRTGLKYQQEMIIAALHFFETSTNTFHFECGMMTPTLFDVAAIIGLPPTGATYDPFKATNNIEFTIRDKTYSKYITENQQDSEEVSDEEHVAFLSLWLSQY</sequence>
<dbReference type="GO" id="GO:0010073">
    <property type="term" value="P:meristem maintenance"/>
    <property type="evidence" value="ECO:0007669"/>
    <property type="project" value="InterPro"/>
</dbReference>
<dbReference type="PANTHER" id="PTHR46033:SF67">
    <property type="entry name" value="AMINOTRANSFERASE-LIKE, PLANT MOBILE DOMAIN FAMILY PROTEIN"/>
    <property type="match status" value="1"/>
</dbReference>
<dbReference type="AlphaFoldDB" id="A0A392NH83"/>
<gene>
    <name evidence="2" type="ORF">A2U01_0020237</name>
</gene>
<reference evidence="2 3" key="1">
    <citation type="journal article" date="2018" name="Front. Plant Sci.">
        <title>Red Clover (Trifolium pratense) and Zigzag Clover (T. medium) - A Picture of Genomic Similarities and Differences.</title>
        <authorList>
            <person name="Dluhosova J."/>
            <person name="Istvanek J."/>
            <person name="Nedelnik J."/>
            <person name="Repkova J."/>
        </authorList>
    </citation>
    <scope>NUCLEOTIDE SEQUENCE [LARGE SCALE GENOMIC DNA]</scope>
    <source>
        <strain evidence="3">cv. 10/8</strain>
        <tissue evidence="2">Leaf</tissue>
    </source>
</reference>
<protein>
    <recommendedName>
        <fullName evidence="1">Aminotransferase-like plant mobile domain-containing protein</fullName>
    </recommendedName>
</protein>
<evidence type="ECO:0000313" key="2">
    <source>
        <dbReference type="EMBL" id="MCH99226.1"/>
    </source>
</evidence>